<dbReference type="EMBL" id="CP050861">
    <property type="protein sequence ID" value="UTD16641.1"/>
    <property type="molecule type" value="Genomic_DNA"/>
</dbReference>
<keyword evidence="1" id="KW-1133">Transmembrane helix</keyword>
<evidence type="ECO:0000313" key="5">
    <source>
        <dbReference type="Proteomes" id="UP001056837"/>
    </source>
</evidence>
<accession>A0AAE9MQB0</accession>
<dbReference type="Proteomes" id="UP000269693">
    <property type="component" value="Chromosome"/>
</dbReference>
<dbReference type="AlphaFoldDB" id="A0AAE9MQB0"/>
<name>A0AAE9MQB0_9FLAO</name>
<evidence type="ECO:0000313" key="4">
    <source>
        <dbReference type="Proteomes" id="UP000269693"/>
    </source>
</evidence>
<sequence length="105" mass="12439">MNFKHIILYLLGISLLLFGNRNLWDKWQESREKYKREKALATVNDNVEKRFETQKITYDTITKTWKNSNFYFQTINLGNVNFKALRKKGRTTIELDGDENASSSQ</sequence>
<reference evidence="3" key="2">
    <citation type="submission" date="2020-04" db="EMBL/GenBank/DDBJ databases">
        <title>Tenacibaculum mesophilum bac2.</title>
        <authorList>
            <person name="Li M."/>
        </authorList>
    </citation>
    <scope>NUCLEOTIDE SEQUENCE</scope>
    <source>
        <strain evidence="3">Bac2</strain>
    </source>
</reference>
<keyword evidence="4" id="KW-1185">Reference proteome</keyword>
<gene>
    <name evidence="2" type="ORF">D6200_00695</name>
    <name evidence="3" type="ORF">HER15_14620</name>
</gene>
<feature type="transmembrane region" description="Helical" evidence="1">
    <location>
        <begin position="6"/>
        <end position="24"/>
    </location>
</feature>
<dbReference type="RefSeq" id="WP_073181312.1">
    <property type="nucleotide sequence ID" value="NZ_CANLMG010000008.1"/>
</dbReference>
<reference evidence="2 4" key="1">
    <citation type="submission" date="2018-09" db="EMBL/GenBank/DDBJ databases">
        <title>Insights into the microbiota of Asian seabass (Lates calcarifer) with tenacibaculosis symptoms and description of sp. nov. Tenacibaculum singaporense.</title>
        <authorList>
            <person name="Miyake S."/>
            <person name="Soh M."/>
            <person name="Azman M.N."/>
            <person name="Ngoh S.Y."/>
            <person name="Orban L."/>
            <person name="Seedorf H."/>
        </authorList>
    </citation>
    <scope>NUCLEOTIDE SEQUENCE [LARGE SCALE GENOMIC DNA]</scope>
    <source>
        <strain evidence="2 4">DSM 13764</strain>
    </source>
</reference>
<keyword evidence="1" id="KW-0812">Transmembrane</keyword>
<evidence type="ECO:0000313" key="2">
    <source>
        <dbReference type="EMBL" id="AZJ31166.1"/>
    </source>
</evidence>
<dbReference type="EMBL" id="CP032544">
    <property type="protein sequence ID" value="AZJ31166.1"/>
    <property type="molecule type" value="Genomic_DNA"/>
</dbReference>
<protein>
    <submittedName>
        <fullName evidence="3">Uncharacterized protein</fullName>
    </submittedName>
</protein>
<keyword evidence="1" id="KW-0472">Membrane</keyword>
<proteinExistence type="predicted"/>
<evidence type="ECO:0000256" key="1">
    <source>
        <dbReference type="SAM" id="Phobius"/>
    </source>
</evidence>
<evidence type="ECO:0000313" key="3">
    <source>
        <dbReference type="EMBL" id="UTD16641.1"/>
    </source>
</evidence>
<organism evidence="3 5">
    <name type="scientific">Tenacibaculum mesophilum</name>
    <dbReference type="NCBI Taxonomy" id="104268"/>
    <lineage>
        <taxon>Bacteria</taxon>
        <taxon>Pseudomonadati</taxon>
        <taxon>Bacteroidota</taxon>
        <taxon>Flavobacteriia</taxon>
        <taxon>Flavobacteriales</taxon>
        <taxon>Flavobacteriaceae</taxon>
        <taxon>Tenacibaculum</taxon>
    </lineage>
</organism>
<dbReference type="Proteomes" id="UP001056837">
    <property type="component" value="Chromosome"/>
</dbReference>